<gene>
    <name evidence="2" type="ORF">RRH01S_03_00010</name>
</gene>
<name>A0AA87U6X9_RHIRH</name>
<sequence length="65" mass="7409">MKNTIPIASRHFRLPSRYDHYIALAREKALAGDCIEAETYYQQAEHYFRSAAALASPAQKVDQPQ</sequence>
<evidence type="ECO:0000313" key="3">
    <source>
        <dbReference type="Proteomes" id="UP000026941"/>
    </source>
</evidence>
<organism evidence="2 3">
    <name type="scientific">Rhizobium rhizogenes NBRC 13257</name>
    <dbReference type="NCBI Taxonomy" id="1220581"/>
    <lineage>
        <taxon>Bacteria</taxon>
        <taxon>Pseudomonadati</taxon>
        <taxon>Pseudomonadota</taxon>
        <taxon>Alphaproteobacteria</taxon>
        <taxon>Hyphomicrobiales</taxon>
        <taxon>Rhizobiaceae</taxon>
        <taxon>Rhizobium/Agrobacterium group</taxon>
        <taxon>Rhizobium</taxon>
    </lineage>
</organism>
<accession>A0AA87U6X9</accession>
<protein>
    <recommendedName>
        <fullName evidence="1">DUF4167 domain-containing protein</fullName>
    </recommendedName>
</protein>
<dbReference type="AlphaFoldDB" id="A0AA87U6X9"/>
<comment type="caution">
    <text evidence="2">The sequence shown here is derived from an EMBL/GenBank/DDBJ whole genome shotgun (WGS) entry which is preliminary data.</text>
</comment>
<proteinExistence type="predicted"/>
<feature type="domain" description="DUF4167" evidence="1">
    <location>
        <begin position="18"/>
        <end position="53"/>
    </location>
</feature>
<evidence type="ECO:0000313" key="2">
    <source>
        <dbReference type="EMBL" id="GAJ91933.1"/>
    </source>
</evidence>
<dbReference type="Pfam" id="PF13763">
    <property type="entry name" value="DUF4167"/>
    <property type="match status" value="1"/>
</dbReference>
<reference evidence="2 3" key="1">
    <citation type="submission" date="2014-05" db="EMBL/GenBank/DDBJ databases">
        <title>Whole genome shotgun sequence of Rhizobium rhizogenes NBRC 13257.</title>
        <authorList>
            <person name="Katano-Makiyama Y."/>
            <person name="Hosoyama A."/>
            <person name="Hashimoto M."/>
            <person name="Hosoyama Y."/>
            <person name="Noguchi M."/>
            <person name="Tsuchikane K."/>
            <person name="Kimura A."/>
            <person name="Ohji S."/>
            <person name="Ichikawa N."/>
            <person name="Yamazoe A."/>
            <person name="Fujita N."/>
        </authorList>
    </citation>
    <scope>NUCLEOTIDE SEQUENCE [LARGE SCALE GENOMIC DNA]</scope>
    <source>
        <strain evidence="2 3">NBRC 13257</strain>
    </source>
</reference>
<dbReference type="InterPro" id="IPR025430">
    <property type="entry name" value="DUF4167"/>
</dbReference>
<dbReference type="EMBL" id="BAYX01000003">
    <property type="protein sequence ID" value="GAJ91933.1"/>
    <property type="molecule type" value="Genomic_DNA"/>
</dbReference>
<evidence type="ECO:0000259" key="1">
    <source>
        <dbReference type="Pfam" id="PF13763"/>
    </source>
</evidence>
<dbReference type="Proteomes" id="UP000026941">
    <property type="component" value="Unassembled WGS sequence"/>
</dbReference>